<comment type="subcellular location">
    <subcellularLocation>
        <location evidence="1 7">Cell membrane</location>
        <topology evidence="1 7">Multi-pass membrane protein</topology>
    </subcellularLocation>
</comment>
<feature type="transmembrane region" description="Helical" evidence="7">
    <location>
        <begin position="47"/>
        <end position="69"/>
    </location>
</feature>
<dbReference type="PANTHER" id="PTHR33508">
    <property type="entry name" value="UPF0056 MEMBRANE PROTEIN YHCE"/>
    <property type="match status" value="1"/>
</dbReference>
<dbReference type="Proteomes" id="UP001611383">
    <property type="component" value="Chromosome"/>
</dbReference>
<proteinExistence type="inferred from homology"/>
<evidence type="ECO:0000256" key="1">
    <source>
        <dbReference type="ARBA" id="ARBA00004651"/>
    </source>
</evidence>
<keyword evidence="3" id="KW-1003">Cell membrane</keyword>
<dbReference type="NCBIfam" id="TIGR00427">
    <property type="entry name" value="NAAT family transporter"/>
    <property type="match status" value="1"/>
</dbReference>
<comment type="similarity">
    <text evidence="2 7">Belongs to the UPF0056 (MarC) family.</text>
</comment>
<evidence type="ECO:0000256" key="7">
    <source>
        <dbReference type="RuleBase" id="RU362048"/>
    </source>
</evidence>
<evidence type="ECO:0000313" key="8">
    <source>
        <dbReference type="EMBL" id="WNG46349.1"/>
    </source>
</evidence>
<dbReference type="InterPro" id="IPR002771">
    <property type="entry name" value="Multi_antbiot-R_MarC"/>
</dbReference>
<feature type="transmembrane region" description="Helical" evidence="7">
    <location>
        <begin position="145"/>
        <end position="169"/>
    </location>
</feature>
<dbReference type="PANTHER" id="PTHR33508:SF1">
    <property type="entry name" value="UPF0056 MEMBRANE PROTEIN YHCE"/>
    <property type="match status" value="1"/>
</dbReference>
<evidence type="ECO:0000256" key="2">
    <source>
        <dbReference type="ARBA" id="ARBA00009784"/>
    </source>
</evidence>
<feature type="transmembrane region" description="Helical" evidence="7">
    <location>
        <begin position="115"/>
        <end position="139"/>
    </location>
</feature>
<evidence type="ECO:0000256" key="3">
    <source>
        <dbReference type="ARBA" id="ARBA00022475"/>
    </source>
</evidence>
<protein>
    <recommendedName>
        <fullName evidence="7">UPF0056 membrane protein</fullName>
    </recommendedName>
</protein>
<dbReference type="EMBL" id="CP043494">
    <property type="protein sequence ID" value="WNG46349.1"/>
    <property type="molecule type" value="Genomic_DNA"/>
</dbReference>
<accession>A0ABY9WRE8</accession>
<evidence type="ECO:0000256" key="5">
    <source>
        <dbReference type="ARBA" id="ARBA00022989"/>
    </source>
</evidence>
<evidence type="ECO:0000313" key="9">
    <source>
        <dbReference type="Proteomes" id="UP001611383"/>
    </source>
</evidence>
<gene>
    <name evidence="8" type="ORF">F0U60_21175</name>
</gene>
<keyword evidence="4 7" id="KW-0812">Transmembrane</keyword>
<dbReference type="Pfam" id="PF01914">
    <property type="entry name" value="MarC"/>
    <property type="match status" value="1"/>
</dbReference>
<evidence type="ECO:0000256" key="6">
    <source>
        <dbReference type="ARBA" id="ARBA00023136"/>
    </source>
</evidence>
<feature type="transmembrane region" description="Helical" evidence="7">
    <location>
        <begin position="6"/>
        <end position="31"/>
    </location>
</feature>
<keyword evidence="9" id="KW-1185">Reference proteome</keyword>
<evidence type="ECO:0000256" key="4">
    <source>
        <dbReference type="ARBA" id="ARBA00022692"/>
    </source>
</evidence>
<feature type="transmembrane region" description="Helical" evidence="7">
    <location>
        <begin position="181"/>
        <end position="201"/>
    </location>
</feature>
<name>A0ABY9WRE8_9BACT</name>
<keyword evidence="6 7" id="KW-0472">Membrane</keyword>
<sequence>MAEQLSLFLVSLPAVLFVVDPVGLVPIFLALTSGDSEEKIRSTARRACMVACALMLFFAIFGGVIFKVFGISLGAFRVAGGILLLITALDMLRARPSETRTTPSETQESVGKEDVALVPLAMPLLAGPGAIATAMVLMARGGEDLLSAVPVLVAIVITFLTSYFVLRAAGFVQRVLKQSGVAILERVMGLILAAIAVQFIADGGKDLLREKEEPAAVSQMLEATQTPLLFVTAPLASPPSDSSSGAARCAS</sequence>
<keyword evidence="5 7" id="KW-1133">Transmembrane helix</keyword>
<feature type="transmembrane region" description="Helical" evidence="7">
    <location>
        <begin position="75"/>
        <end position="94"/>
    </location>
</feature>
<reference evidence="8 9" key="1">
    <citation type="submission" date="2019-08" db="EMBL/GenBank/DDBJ databases">
        <title>Archangium and Cystobacter genomes.</title>
        <authorList>
            <person name="Chen I.-C.K."/>
            <person name="Wielgoss S."/>
        </authorList>
    </citation>
    <scope>NUCLEOTIDE SEQUENCE [LARGE SCALE GENOMIC DNA]</scope>
    <source>
        <strain evidence="8 9">Cbm 6</strain>
    </source>
</reference>
<organism evidence="8 9">
    <name type="scientific">Archangium minus</name>
    <dbReference type="NCBI Taxonomy" id="83450"/>
    <lineage>
        <taxon>Bacteria</taxon>
        <taxon>Pseudomonadati</taxon>
        <taxon>Myxococcota</taxon>
        <taxon>Myxococcia</taxon>
        <taxon>Myxococcales</taxon>
        <taxon>Cystobacterineae</taxon>
        <taxon>Archangiaceae</taxon>
        <taxon>Archangium</taxon>
    </lineage>
</organism>